<evidence type="ECO:0000256" key="2">
    <source>
        <dbReference type="SAM" id="SignalP"/>
    </source>
</evidence>
<evidence type="ECO:0000313" key="4">
    <source>
        <dbReference type="Proteomes" id="UP000074310"/>
    </source>
</evidence>
<dbReference type="Proteomes" id="UP000074310">
    <property type="component" value="Unassembled WGS sequence"/>
</dbReference>
<sequence>MRLLAVSLILFATSATAQGGIDIRRTPTRPLSELGRPGQIDVAALPVETRLALLEKAAVTSRQQVATLEKENEALRVDLDAQKAALASNAKTTQDRFAAQDEKLGTIAQALGKVPPHSHGVIVNGPTIQCAFEASCDLKPNGGMLEGSTGPAVPLP</sequence>
<evidence type="ECO:0000256" key="1">
    <source>
        <dbReference type="SAM" id="Coils"/>
    </source>
</evidence>
<dbReference type="PATRIC" id="fig|869719.3.peg.518"/>
<reference evidence="3 4" key="1">
    <citation type="journal article" date="2016" name="Front. Microbiol.">
        <title>Genomic Resource of Rice Seed Associated Bacteria.</title>
        <authorList>
            <person name="Midha S."/>
            <person name="Bansal K."/>
            <person name="Sharma S."/>
            <person name="Kumar N."/>
            <person name="Patil P.P."/>
            <person name="Chaudhry V."/>
            <person name="Patil P.B."/>
        </authorList>
    </citation>
    <scope>NUCLEOTIDE SEQUENCE [LARGE SCALE GENOMIC DNA]</scope>
    <source>
        <strain evidence="3 4">NS334</strain>
    </source>
</reference>
<proteinExistence type="predicted"/>
<feature type="signal peptide" evidence="2">
    <location>
        <begin position="1"/>
        <end position="17"/>
    </location>
</feature>
<feature type="coiled-coil region" evidence="1">
    <location>
        <begin position="51"/>
        <end position="85"/>
    </location>
</feature>
<gene>
    <name evidence="3" type="ORF">NS334_16240</name>
</gene>
<keyword evidence="2" id="KW-0732">Signal</keyword>
<keyword evidence="4" id="KW-1185">Reference proteome</keyword>
<evidence type="ECO:0000313" key="3">
    <source>
        <dbReference type="EMBL" id="KTT68329.1"/>
    </source>
</evidence>
<dbReference type="AlphaFoldDB" id="A0A147HTY7"/>
<name>A0A147HTY7_9SPHN</name>
<organism evidence="3 4">
    <name type="scientific">Sphingomonas endophytica</name>
    <dbReference type="NCBI Taxonomy" id="869719"/>
    <lineage>
        <taxon>Bacteria</taxon>
        <taxon>Pseudomonadati</taxon>
        <taxon>Pseudomonadota</taxon>
        <taxon>Alphaproteobacteria</taxon>
        <taxon>Sphingomonadales</taxon>
        <taxon>Sphingomonadaceae</taxon>
        <taxon>Sphingomonas</taxon>
    </lineage>
</organism>
<feature type="chain" id="PRO_5007547848" evidence="2">
    <location>
        <begin position="18"/>
        <end position="156"/>
    </location>
</feature>
<comment type="caution">
    <text evidence="3">The sequence shown here is derived from an EMBL/GenBank/DDBJ whole genome shotgun (WGS) entry which is preliminary data.</text>
</comment>
<protein>
    <submittedName>
        <fullName evidence="3">Uncharacterized protein</fullName>
    </submittedName>
</protein>
<dbReference type="EMBL" id="LDTB01000113">
    <property type="protein sequence ID" value="KTT68329.1"/>
    <property type="molecule type" value="Genomic_DNA"/>
</dbReference>
<accession>A0A147HTY7</accession>
<keyword evidence="1" id="KW-0175">Coiled coil</keyword>